<accession>A0A4Y9EKT6</accession>
<dbReference type="Proteomes" id="UP000297737">
    <property type="component" value="Unassembled WGS sequence"/>
</dbReference>
<name>A0A4Y9EKT6_9SPHN</name>
<keyword evidence="1" id="KW-0732">Signal</keyword>
<proteinExistence type="predicted"/>
<feature type="signal peptide" evidence="1">
    <location>
        <begin position="1"/>
        <end position="23"/>
    </location>
</feature>
<reference evidence="2 3" key="1">
    <citation type="submission" date="2019-02" db="EMBL/GenBank/DDBJ databases">
        <title>Polymorphobacter sp. isolated from the lake at the Tibet of China.</title>
        <authorList>
            <person name="Li A."/>
        </authorList>
    </citation>
    <scope>NUCLEOTIDE SEQUENCE [LARGE SCALE GENOMIC DNA]</scope>
    <source>
        <strain evidence="2 3">DJ1R-1</strain>
    </source>
</reference>
<evidence type="ECO:0000313" key="2">
    <source>
        <dbReference type="EMBL" id="TFU01314.1"/>
    </source>
</evidence>
<dbReference type="RefSeq" id="WP_135246818.1">
    <property type="nucleotide sequence ID" value="NZ_SIHO01000003.1"/>
</dbReference>
<dbReference type="EMBL" id="SIHO01000003">
    <property type="protein sequence ID" value="TFU01314.1"/>
    <property type="molecule type" value="Genomic_DNA"/>
</dbReference>
<protein>
    <recommendedName>
        <fullName evidence="4">Helix-hairpin-helix domain-containing protein</fullName>
    </recommendedName>
</protein>
<gene>
    <name evidence="2" type="ORF">EUV02_13550</name>
</gene>
<dbReference type="OrthoDB" id="7432206at2"/>
<feature type="chain" id="PRO_5021423535" description="Helix-hairpin-helix domain-containing protein" evidence="1">
    <location>
        <begin position="24"/>
        <end position="327"/>
    </location>
</feature>
<keyword evidence="3" id="KW-1185">Reference proteome</keyword>
<evidence type="ECO:0008006" key="4">
    <source>
        <dbReference type="Google" id="ProtNLM"/>
    </source>
</evidence>
<evidence type="ECO:0000313" key="3">
    <source>
        <dbReference type="Proteomes" id="UP000297737"/>
    </source>
</evidence>
<organism evidence="2 3">
    <name type="scientific">Glacieibacterium arshaanense</name>
    <dbReference type="NCBI Taxonomy" id="2511025"/>
    <lineage>
        <taxon>Bacteria</taxon>
        <taxon>Pseudomonadati</taxon>
        <taxon>Pseudomonadota</taxon>
        <taxon>Alphaproteobacteria</taxon>
        <taxon>Sphingomonadales</taxon>
        <taxon>Sphingosinicellaceae</taxon>
        <taxon>Glacieibacterium</taxon>
    </lineage>
</organism>
<dbReference type="AlphaFoldDB" id="A0A4Y9EKT6"/>
<sequence length="327" mass="33677">MNFCMRVASVVLLFSAGHQSVLASSLATSNATVPALASGAPASTAVAAAPVVTVPTSASEVLTNETILKLLGVGLSNEAIIAKIHSSKTAFNLGTDQLIELKKAGVPSPVIAAMIEPQAGAASAAPQFSTDSPMPNVAHFPGVYLMGPPGPDQKMKRIVATASNQAKVGNIWGYALTMGIASMTVKVTIPGAHARVQAGAGKPVFYFYFDESMPLALQSGQSTVWSSGNGNLVTSPSELSLVRFDQEKDRREAKIGSVNIGGAKTGVMDKDRIPFDAEMIAPGIFKVTVNADLTPGEFGFIQATGAGSMAGNGAGSARVFDFSIPTY</sequence>
<comment type="caution">
    <text evidence="2">The sequence shown here is derived from an EMBL/GenBank/DDBJ whole genome shotgun (WGS) entry which is preliminary data.</text>
</comment>
<evidence type="ECO:0000256" key="1">
    <source>
        <dbReference type="SAM" id="SignalP"/>
    </source>
</evidence>